<dbReference type="EMBL" id="CP002109">
    <property type="protein sequence ID" value="ADL06191.1"/>
    <property type="molecule type" value="Genomic_DNA"/>
</dbReference>
<dbReference type="AlphaFoldDB" id="D9QZG5"/>
<dbReference type="InterPro" id="IPR028349">
    <property type="entry name" value="PafC-like"/>
</dbReference>
<evidence type="ECO:0000313" key="4">
    <source>
        <dbReference type="EMBL" id="ADL06191.1"/>
    </source>
</evidence>
<keyword evidence="5" id="KW-1185">Reference proteome</keyword>
<dbReference type="HOGENOM" id="CLU_041141_5_1_9"/>
<accession>D9QZG5</accession>
<evidence type="ECO:0000259" key="1">
    <source>
        <dbReference type="Pfam" id="PF08279"/>
    </source>
</evidence>
<proteinExistence type="predicted"/>
<dbReference type="OrthoDB" id="9815009at2"/>
<dbReference type="SUPFAM" id="SSF46785">
    <property type="entry name" value="Winged helix' DNA-binding domain"/>
    <property type="match status" value="1"/>
</dbReference>
<protein>
    <submittedName>
        <fullName evidence="4">Helix-turn-helix type 11 domain-containing protein</fullName>
    </submittedName>
</protein>
<dbReference type="PaxDb" id="610130-Closa_3670"/>
<dbReference type="RefSeq" id="WP_013274257.1">
    <property type="nucleotide sequence ID" value="NC_014376.1"/>
</dbReference>
<dbReference type="KEGG" id="csh:Closa_3670"/>
<gene>
    <name evidence="4" type="ordered locus">Closa_3670</name>
</gene>
<sequence length="301" mass="34455">MKLDRLLGILTVLLRNERTNAPYLAGKFEVSRRTIGRDIDALCRAGIPIITYQGSGGGISIAEGYKLDKSILTSDELSGILAALKGIGSVSEKSQLEKTLDKLSPGTEVVMSLTEPIVIDLASHYKGDLTQKIEQIKKAIHEKRLIEFDYYYEKGVSHRHIEPAFVIFYWSSWYVFGFCTLRQDFRLFKLQRLWDLRLCDEIFREREVPPEKRDFHSCLPDDKILVALFDPSLKYQLIETYGFDCFTVTEEGLLRAEIGYTNREYIIAWLLRFGAKVKILEPADIANEIKRIAAEILGIYS</sequence>
<dbReference type="eggNOG" id="COG2378">
    <property type="taxonomic scope" value="Bacteria"/>
</dbReference>
<dbReference type="STRING" id="610130.Closa_3670"/>
<feature type="domain" description="Helix-turn-helix type 11" evidence="1">
    <location>
        <begin position="5"/>
        <end position="56"/>
    </location>
</feature>
<dbReference type="Pfam" id="PF13280">
    <property type="entry name" value="WYL"/>
    <property type="match status" value="1"/>
</dbReference>
<dbReference type="InterPro" id="IPR036390">
    <property type="entry name" value="WH_DNA-bd_sf"/>
</dbReference>
<evidence type="ECO:0000259" key="3">
    <source>
        <dbReference type="Pfam" id="PF25583"/>
    </source>
</evidence>
<organism evidence="4 5">
    <name type="scientific">Lacrimispora saccharolytica (strain ATCC 35040 / DSM 2544 / NRCC 2533 / WM1)</name>
    <name type="common">Clostridium saccharolyticum</name>
    <dbReference type="NCBI Taxonomy" id="610130"/>
    <lineage>
        <taxon>Bacteria</taxon>
        <taxon>Bacillati</taxon>
        <taxon>Bacillota</taxon>
        <taxon>Clostridia</taxon>
        <taxon>Lachnospirales</taxon>
        <taxon>Lachnospiraceae</taxon>
        <taxon>Lacrimispora</taxon>
    </lineage>
</organism>
<dbReference type="InterPro" id="IPR013196">
    <property type="entry name" value="HTH_11"/>
</dbReference>
<dbReference type="PANTHER" id="PTHR34580:SF1">
    <property type="entry name" value="PROTEIN PAFC"/>
    <property type="match status" value="1"/>
</dbReference>
<dbReference type="InterPro" id="IPR026881">
    <property type="entry name" value="WYL_dom"/>
</dbReference>
<dbReference type="PROSITE" id="PS52050">
    <property type="entry name" value="WYL"/>
    <property type="match status" value="1"/>
</dbReference>
<feature type="domain" description="WCX" evidence="3">
    <location>
        <begin position="229"/>
        <end position="297"/>
    </location>
</feature>
<dbReference type="Gene3D" id="1.10.10.10">
    <property type="entry name" value="Winged helix-like DNA-binding domain superfamily/Winged helix DNA-binding domain"/>
    <property type="match status" value="1"/>
</dbReference>
<dbReference type="Pfam" id="PF25583">
    <property type="entry name" value="WCX"/>
    <property type="match status" value="1"/>
</dbReference>
<dbReference type="InterPro" id="IPR051534">
    <property type="entry name" value="CBASS_pafABC_assoc_protein"/>
</dbReference>
<evidence type="ECO:0000259" key="2">
    <source>
        <dbReference type="Pfam" id="PF13280"/>
    </source>
</evidence>
<evidence type="ECO:0000313" key="5">
    <source>
        <dbReference type="Proteomes" id="UP000001662"/>
    </source>
</evidence>
<dbReference type="PIRSF" id="PIRSF016838">
    <property type="entry name" value="PafC"/>
    <property type="match status" value="1"/>
</dbReference>
<reference evidence="4" key="1">
    <citation type="submission" date="2010-07" db="EMBL/GenBank/DDBJ databases">
        <title>Complete sequence of Clostridium saccharolyticum WM1.</title>
        <authorList>
            <consortium name="US DOE Joint Genome Institute"/>
            <person name="Lucas S."/>
            <person name="Copeland A."/>
            <person name="Lapidus A."/>
            <person name="Cheng J.-F."/>
            <person name="Bruce D."/>
            <person name="Goodwin L."/>
            <person name="Pitluck S."/>
            <person name="Chertkov O."/>
            <person name="Detter J.C."/>
            <person name="Han C."/>
            <person name="Tapia R."/>
            <person name="Land M."/>
            <person name="Hauser L."/>
            <person name="Chang Y.-J."/>
            <person name="Jeffries C."/>
            <person name="Kyrpides N."/>
            <person name="Ivanova N."/>
            <person name="Mikhailova N."/>
            <person name="Mouttaki H."/>
            <person name="Lin L."/>
            <person name="Zhou J."/>
            <person name="Hemme C.L."/>
            <person name="Woyke T."/>
        </authorList>
    </citation>
    <scope>NUCLEOTIDE SEQUENCE [LARGE SCALE GENOMIC DNA]</scope>
    <source>
        <strain evidence="4">WM1</strain>
    </source>
</reference>
<dbReference type="Pfam" id="PF08279">
    <property type="entry name" value="HTH_11"/>
    <property type="match status" value="1"/>
</dbReference>
<dbReference type="InterPro" id="IPR036388">
    <property type="entry name" value="WH-like_DNA-bd_sf"/>
</dbReference>
<name>D9QZG5_LACSW</name>
<dbReference type="InterPro" id="IPR057727">
    <property type="entry name" value="WCX_dom"/>
</dbReference>
<feature type="domain" description="WYL" evidence="2">
    <location>
        <begin position="133"/>
        <end position="197"/>
    </location>
</feature>
<dbReference type="Proteomes" id="UP000001662">
    <property type="component" value="Chromosome"/>
</dbReference>
<dbReference type="PANTHER" id="PTHR34580">
    <property type="match status" value="1"/>
</dbReference>